<sequence>MELTTDTSLFVWGTSTTPDGLQSAVGYCDIERAHADTDSFLFAPGPSAFKESSSISYEPPRTMKWMIQPNGARPIAVTSLVKIPTFTIAPYAVHAHVPVLEISGLTIAVIFCTTPSQAAIGLILTPCPMRSDPSRPLYHTGGRLATPNNNPPSRFRICLLNSAFHAPSFTDSKSSWKDVYITHLPPPSTDIGPVLLKRVVSSLSAPFRFSRWEMERLQERGFYLDSHLTTTYNWQRSSSDSTIALVFKKRDESAKRDLYMEILLGQCDSAGSHWASIQFHDKRPKTSRSFGHSCLEDHVSEWLNGAKTFEAPQLRTEDSDWSYTVSLSLTPCPMNPTQTRLVKVSFANDQRSIA</sequence>
<comment type="caution">
    <text evidence="1">The sequence shown here is derived from an EMBL/GenBank/DDBJ whole genome shotgun (WGS) entry which is preliminary data.</text>
</comment>
<organism evidence="1 2">
    <name type="scientific">Ganoderma sinense ZZ0214-1</name>
    <dbReference type="NCBI Taxonomy" id="1077348"/>
    <lineage>
        <taxon>Eukaryota</taxon>
        <taxon>Fungi</taxon>
        <taxon>Dikarya</taxon>
        <taxon>Basidiomycota</taxon>
        <taxon>Agaricomycotina</taxon>
        <taxon>Agaricomycetes</taxon>
        <taxon>Polyporales</taxon>
        <taxon>Polyporaceae</taxon>
        <taxon>Ganoderma</taxon>
    </lineage>
</organism>
<keyword evidence="2" id="KW-1185">Reference proteome</keyword>
<evidence type="ECO:0000313" key="2">
    <source>
        <dbReference type="Proteomes" id="UP000230002"/>
    </source>
</evidence>
<reference evidence="1 2" key="1">
    <citation type="journal article" date="2015" name="Sci. Rep.">
        <title>Chromosome-level genome map provides insights into diverse defense mechanisms in the medicinal fungus Ganoderma sinense.</title>
        <authorList>
            <person name="Zhu Y."/>
            <person name="Xu J."/>
            <person name="Sun C."/>
            <person name="Zhou S."/>
            <person name="Xu H."/>
            <person name="Nelson D.R."/>
            <person name="Qian J."/>
            <person name="Song J."/>
            <person name="Luo H."/>
            <person name="Xiang L."/>
            <person name="Li Y."/>
            <person name="Xu Z."/>
            <person name="Ji A."/>
            <person name="Wang L."/>
            <person name="Lu S."/>
            <person name="Hayward A."/>
            <person name="Sun W."/>
            <person name="Li X."/>
            <person name="Schwartz D.C."/>
            <person name="Wang Y."/>
            <person name="Chen S."/>
        </authorList>
    </citation>
    <scope>NUCLEOTIDE SEQUENCE [LARGE SCALE GENOMIC DNA]</scope>
    <source>
        <strain evidence="1 2">ZZ0214-1</strain>
    </source>
</reference>
<protein>
    <submittedName>
        <fullName evidence="1">Uncharacterized protein</fullName>
    </submittedName>
</protein>
<dbReference type="AlphaFoldDB" id="A0A2G8SJ56"/>
<dbReference type="OrthoDB" id="20872at2759"/>
<gene>
    <name evidence="1" type="ORF">GSI_04211</name>
</gene>
<accession>A0A2G8SJ56</accession>
<name>A0A2G8SJ56_9APHY</name>
<evidence type="ECO:0000313" key="1">
    <source>
        <dbReference type="EMBL" id="PIL33588.1"/>
    </source>
</evidence>
<dbReference type="Proteomes" id="UP000230002">
    <property type="component" value="Unassembled WGS sequence"/>
</dbReference>
<dbReference type="EMBL" id="AYKW01000007">
    <property type="protein sequence ID" value="PIL33588.1"/>
    <property type="molecule type" value="Genomic_DNA"/>
</dbReference>
<proteinExistence type="predicted"/>